<dbReference type="EMBL" id="JACRTA010000002">
    <property type="protein sequence ID" value="MBC8568236.1"/>
    <property type="molecule type" value="Genomic_DNA"/>
</dbReference>
<dbReference type="Proteomes" id="UP000610862">
    <property type="component" value="Unassembled WGS sequence"/>
</dbReference>
<evidence type="ECO:0000313" key="2">
    <source>
        <dbReference type="Proteomes" id="UP000610862"/>
    </source>
</evidence>
<evidence type="ECO:0000313" key="1">
    <source>
        <dbReference type="EMBL" id="MBC8568236.1"/>
    </source>
</evidence>
<reference evidence="1" key="1">
    <citation type="submission" date="2020-08" db="EMBL/GenBank/DDBJ databases">
        <title>Genome public.</title>
        <authorList>
            <person name="Liu C."/>
            <person name="Sun Q."/>
        </authorList>
    </citation>
    <scope>NUCLEOTIDE SEQUENCE</scope>
    <source>
        <strain evidence="1">NSJ-24</strain>
    </source>
</reference>
<accession>A0A926E9U0</accession>
<dbReference type="GO" id="GO:0005198">
    <property type="term" value="F:structural molecule activity"/>
    <property type="evidence" value="ECO:0007669"/>
    <property type="project" value="InterPro"/>
</dbReference>
<dbReference type="RefSeq" id="WP_187525192.1">
    <property type="nucleotide sequence ID" value="NZ_JACRTA010000002.1"/>
</dbReference>
<comment type="caution">
    <text evidence="1">The sequence shown here is derived from an EMBL/GenBank/DDBJ whole genome shotgun (WGS) entry which is preliminary data.</text>
</comment>
<gene>
    <name evidence="1" type="ORF">H8692_05590</name>
</gene>
<dbReference type="InterPro" id="IPR009319">
    <property type="entry name" value="Phage_A118_VSP1"/>
</dbReference>
<sequence>MSYRDKYADDIEGLFSELENRVMADIVRRIKKEGQITSTADYQVRRLHDMGYSSDEIETRLKRALNASYGDIWKLYDDVVEQEYTRNKKIYEQINGEFVPYDENEQLQQQIEAAKKQAGRDIENMTKTLGIVESVGGQMTFLPLTEFYRKTLSAAVLDIASGAFDYNSVLKRTVNTLANSGIRTIDYTSGYTSRLPVAARRAVMTAVSKMAGEISEMNAEKLGTEYFEVTYHSGARPSHRKWQGRVYSKRDLVRVCGLGDKTGLKGINCYHDYYPFIPGVSKRQYSDKWLREQEKLEKKKKTFKGKEYTPYDAKQKQRRMETSMRAQRQKVRLLEEGGADPDDIIIAKARYQGQLQEYKQFSNAMGLKAQMERVYIDGLGRVASGGKIQINRSAKVSKRGIINQRDYDVPKGLGAAAKRYDVRLLQGGNASIKEGSKITKIKTFAGKGTDKEIRDRFDLEAQYGHPADSWQKNRGEAVVVHKGKERKAEIHWYEAEGEKVRMKVKRYFDEG</sequence>
<keyword evidence="2" id="KW-1185">Reference proteome</keyword>
<organism evidence="1 2">
    <name type="scientific">Lentihominibacter hominis</name>
    <dbReference type="NCBI Taxonomy" id="2763645"/>
    <lineage>
        <taxon>Bacteria</taxon>
        <taxon>Bacillati</taxon>
        <taxon>Bacillota</taxon>
        <taxon>Clostridia</taxon>
        <taxon>Peptostreptococcales</taxon>
        <taxon>Anaerovoracaceae</taxon>
        <taxon>Lentihominibacter</taxon>
    </lineage>
</organism>
<dbReference type="Pfam" id="PF06152">
    <property type="entry name" value="Phage_min_cap2"/>
    <property type="match status" value="1"/>
</dbReference>
<proteinExistence type="predicted"/>
<dbReference type="AlphaFoldDB" id="A0A926E9U0"/>
<name>A0A926E9U0_9FIRM</name>
<protein>
    <submittedName>
        <fullName evidence="1">Phage minor capsid protein</fullName>
    </submittedName>
</protein>